<dbReference type="EMBL" id="CACRXK020002062">
    <property type="protein sequence ID" value="CAB3992494.1"/>
    <property type="molecule type" value="Genomic_DNA"/>
</dbReference>
<dbReference type="SUPFAM" id="SSF47923">
    <property type="entry name" value="Ypt/Rab-GAP domain of gyp1p"/>
    <property type="match status" value="2"/>
</dbReference>
<dbReference type="InterPro" id="IPR000195">
    <property type="entry name" value="Rab-GAP-TBC_dom"/>
</dbReference>
<keyword evidence="1" id="KW-0343">GTPase activation</keyword>
<dbReference type="Gene3D" id="1.10.472.80">
    <property type="entry name" value="Ypt/Rab-GAP domain of gyp1p, domain 3"/>
    <property type="match status" value="1"/>
</dbReference>
<keyword evidence="3" id="KW-1185">Reference proteome</keyword>
<dbReference type="GO" id="GO:0005096">
    <property type="term" value="F:GTPase activator activity"/>
    <property type="evidence" value="ECO:0007669"/>
    <property type="project" value="UniProtKB-KW"/>
</dbReference>
<organism evidence="2 3">
    <name type="scientific">Paramuricea clavata</name>
    <name type="common">Red gorgonian</name>
    <name type="synonym">Violescent sea-whip</name>
    <dbReference type="NCBI Taxonomy" id="317549"/>
    <lineage>
        <taxon>Eukaryota</taxon>
        <taxon>Metazoa</taxon>
        <taxon>Cnidaria</taxon>
        <taxon>Anthozoa</taxon>
        <taxon>Octocorallia</taxon>
        <taxon>Malacalcyonacea</taxon>
        <taxon>Plexauridae</taxon>
        <taxon>Paramuricea</taxon>
    </lineage>
</organism>
<dbReference type="Pfam" id="PF00566">
    <property type="entry name" value="RabGAP-TBC"/>
    <property type="match status" value="1"/>
</dbReference>
<evidence type="ECO:0000256" key="1">
    <source>
        <dbReference type="ARBA" id="ARBA00022468"/>
    </source>
</evidence>
<reference evidence="2" key="1">
    <citation type="submission" date="2020-04" db="EMBL/GenBank/DDBJ databases">
        <authorList>
            <person name="Alioto T."/>
            <person name="Alioto T."/>
            <person name="Gomez Garrido J."/>
        </authorList>
    </citation>
    <scope>NUCLEOTIDE SEQUENCE</scope>
    <source>
        <strain evidence="2">A484AB</strain>
    </source>
</reference>
<accession>A0A7D9HUW4</accession>
<name>A0A7D9HUW4_PARCT</name>
<comment type="caution">
    <text evidence="2">The sequence shown here is derived from an EMBL/GenBank/DDBJ whole genome shotgun (WGS) entry which is preliminary data.</text>
</comment>
<dbReference type="PANTHER" id="PTHR22957:SF333">
    <property type="entry name" value="TBC1 DOMAIN FAMILY MEMBER 25"/>
    <property type="match status" value="1"/>
</dbReference>
<dbReference type="OrthoDB" id="10264062at2759"/>
<dbReference type="InterPro" id="IPR035969">
    <property type="entry name" value="Rab-GAP_TBC_sf"/>
</dbReference>
<dbReference type="PANTHER" id="PTHR22957">
    <property type="entry name" value="TBC1 DOMAIN FAMILY MEMBER GTPASE-ACTIVATING PROTEIN"/>
    <property type="match status" value="1"/>
</dbReference>
<dbReference type="PROSITE" id="PS50086">
    <property type="entry name" value="TBC_RABGAP"/>
    <property type="match status" value="1"/>
</dbReference>
<dbReference type="Gene3D" id="1.10.8.270">
    <property type="entry name" value="putative rabgap domain of human tbc1 domain family member 14 like domains"/>
    <property type="match status" value="1"/>
</dbReference>
<protein>
    <submittedName>
        <fullName evidence="2">Uncharacterized protein</fullName>
    </submittedName>
</protein>
<dbReference type="SMART" id="SM00164">
    <property type="entry name" value="TBC"/>
    <property type="match status" value="1"/>
</dbReference>
<sequence>MSSVGGIDAVRVKVALEENPNDIRRFVIDPNITTFADLYKWIQRAFYIKRNLEISHRLSCGNSLLNFTITSDKDLQEAVVATVNSPYLELSIHVTDETVVPNESEDWIVLDGYDIPMIKDIRSFGNRLALPIASALRKRVENTLYQITSAFIDTSRKSPLGESDWLAHFDDEGRLINPQELWVIVFNWGVEPTLRKDVWKHLLNVFPPDLTEIDREKYLLMKSKVYWQIRASWKREDQLPKTEPLRDMVWKDVRRTDRTYPYFDVPDEHQRLTSLFNILVTYAILNPDVSYAQGMSDLAAPLLVVMEDEAVTFTCFSTLMARCKKHFLPDGKAMSLKFDHLTLLVQKFDPELYKYLLKVEADDMFFCYRWLVLDLKREFQFDDALNIMEAIWSSLLPPPPKDAPQSPSGETFNTANKLCNHSSAVLRSEGYNSLPYSYQSLVNANNDENFSDEDEYAQLNINDFGGKLELVSLPDPYHLGDGNPFTLFLCLAILILHRERVFSEQDYNSLASSFDKKVRKHDAEKVLSKARQLFSQYLRHCEIVDNNEFVSLQKPKEKVKEKKNDSWFDDNSCEIVSSSGQEIQC</sequence>
<gene>
    <name evidence="2" type="ORF">PACLA_8A080880</name>
</gene>
<dbReference type="Proteomes" id="UP001152795">
    <property type="component" value="Unassembled WGS sequence"/>
</dbReference>
<dbReference type="AlphaFoldDB" id="A0A7D9HUW4"/>
<evidence type="ECO:0000313" key="3">
    <source>
        <dbReference type="Proteomes" id="UP001152795"/>
    </source>
</evidence>
<evidence type="ECO:0000313" key="2">
    <source>
        <dbReference type="EMBL" id="CAB3992494.1"/>
    </source>
</evidence>
<proteinExistence type="predicted"/>